<comment type="caution">
    <text evidence="1">The sequence shown here is derived from an EMBL/GenBank/DDBJ whole genome shotgun (WGS) entry which is preliminary data.</text>
</comment>
<name>A0ACC2TJ21_9FUNG</name>
<sequence length="91" mass="10575">MKEDANANPSEETICKYMTRMYKGEDNNGQKSQMLAIQHPYAEIFMERFCNISMDLCTAEHGKDYIQHFSHPAICHNQVHLGRLQSLIQDQ</sequence>
<proteinExistence type="predicted"/>
<organism evidence="1 2">
    <name type="scientific">Entomophthora muscae</name>
    <dbReference type="NCBI Taxonomy" id="34485"/>
    <lineage>
        <taxon>Eukaryota</taxon>
        <taxon>Fungi</taxon>
        <taxon>Fungi incertae sedis</taxon>
        <taxon>Zoopagomycota</taxon>
        <taxon>Entomophthoromycotina</taxon>
        <taxon>Entomophthoromycetes</taxon>
        <taxon>Entomophthorales</taxon>
        <taxon>Entomophthoraceae</taxon>
        <taxon>Entomophthora</taxon>
    </lineage>
</organism>
<evidence type="ECO:0000313" key="2">
    <source>
        <dbReference type="Proteomes" id="UP001165960"/>
    </source>
</evidence>
<protein>
    <submittedName>
        <fullName evidence="1">Uncharacterized protein</fullName>
    </submittedName>
</protein>
<accession>A0ACC2TJ21</accession>
<reference evidence="1" key="1">
    <citation type="submission" date="2022-04" db="EMBL/GenBank/DDBJ databases">
        <title>Genome of the entomopathogenic fungus Entomophthora muscae.</title>
        <authorList>
            <person name="Elya C."/>
            <person name="Lovett B.R."/>
            <person name="Lee E."/>
            <person name="Macias A.M."/>
            <person name="Hajek A.E."/>
            <person name="De Bivort B.L."/>
            <person name="Kasson M.T."/>
            <person name="De Fine Licht H.H."/>
            <person name="Stajich J.E."/>
        </authorList>
    </citation>
    <scope>NUCLEOTIDE SEQUENCE</scope>
    <source>
        <strain evidence="1">Berkeley</strain>
    </source>
</reference>
<dbReference type="Proteomes" id="UP001165960">
    <property type="component" value="Unassembled WGS sequence"/>
</dbReference>
<gene>
    <name evidence="1" type="ORF">DSO57_1004734</name>
</gene>
<dbReference type="EMBL" id="QTSX02002852">
    <property type="protein sequence ID" value="KAJ9074594.1"/>
    <property type="molecule type" value="Genomic_DNA"/>
</dbReference>
<evidence type="ECO:0000313" key="1">
    <source>
        <dbReference type="EMBL" id="KAJ9074594.1"/>
    </source>
</evidence>
<keyword evidence="2" id="KW-1185">Reference proteome</keyword>